<organism evidence="2 3">
    <name type="scientific">Nocardia puris</name>
    <dbReference type="NCBI Taxonomy" id="208602"/>
    <lineage>
        <taxon>Bacteria</taxon>
        <taxon>Bacillati</taxon>
        <taxon>Actinomycetota</taxon>
        <taxon>Actinomycetes</taxon>
        <taxon>Mycobacteriales</taxon>
        <taxon>Nocardiaceae</taxon>
        <taxon>Nocardia</taxon>
    </lineage>
</organism>
<feature type="region of interest" description="Disordered" evidence="1">
    <location>
        <begin position="292"/>
        <end position="321"/>
    </location>
</feature>
<evidence type="ECO:0000256" key="1">
    <source>
        <dbReference type="SAM" id="MobiDB-lite"/>
    </source>
</evidence>
<accession>A0A366D5L0</accession>
<comment type="caution">
    <text evidence="2">The sequence shown here is derived from an EMBL/GenBank/DDBJ whole genome shotgun (WGS) entry which is preliminary data.</text>
</comment>
<dbReference type="OrthoDB" id="4568366at2"/>
<proteinExistence type="predicted"/>
<keyword evidence="3" id="KW-1185">Reference proteome</keyword>
<feature type="compositionally biased region" description="Low complexity" evidence="1">
    <location>
        <begin position="299"/>
        <end position="321"/>
    </location>
</feature>
<protein>
    <submittedName>
        <fullName evidence="2">Uncharacterized protein</fullName>
    </submittedName>
</protein>
<dbReference type="RefSeq" id="WP_067509110.1">
    <property type="nucleotide sequence ID" value="NZ_CP107943.1"/>
</dbReference>
<dbReference type="AlphaFoldDB" id="A0A366D5L0"/>
<reference evidence="2 3" key="1">
    <citation type="submission" date="2018-06" db="EMBL/GenBank/DDBJ databases">
        <title>Genomic Encyclopedia of Type Strains, Phase IV (KMG-IV): sequencing the most valuable type-strain genomes for metagenomic binning, comparative biology and taxonomic classification.</title>
        <authorList>
            <person name="Goeker M."/>
        </authorList>
    </citation>
    <scope>NUCLEOTIDE SEQUENCE [LARGE SCALE GENOMIC DNA]</scope>
    <source>
        <strain evidence="2 3">DSM 44599</strain>
    </source>
</reference>
<evidence type="ECO:0000313" key="2">
    <source>
        <dbReference type="EMBL" id="RBO85317.1"/>
    </source>
</evidence>
<sequence>MTPREDAGRLTRWQARLLEQIQTRAAEFRRRADRGPGEVPLTAHTDADIALVRWHAGLADLRAERRELEEHAYVAGVPLPLIDLARDLGHAGIAWEDGRLARAMNPSRLAPLAEQQREAIAIQVYGMQRAALLTLMVDGRHAAEPDLTRADEWLMGAEERMWRNMQARWRLAEGIGAVAELTEIEHTQLWDGSAARWARHVEALRTGRSELDLGIEYTSAARASVEQAADRALALFGLRAEQAGRAGSWADAPRLLLADAESALLAASQHPSGDPWRTDLALQAFAAPGPDRQWREWLTGPDIDPTVTTPGPDTPHGGPEL</sequence>
<dbReference type="STRING" id="1210090.GCA_001613185_03031"/>
<dbReference type="EMBL" id="QNRE01000015">
    <property type="protein sequence ID" value="RBO85317.1"/>
    <property type="molecule type" value="Genomic_DNA"/>
</dbReference>
<dbReference type="Proteomes" id="UP000252586">
    <property type="component" value="Unassembled WGS sequence"/>
</dbReference>
<gene>
    <name evidence="2" type="ORF">DFR74_115165</name>
</gene>
<name>A0A366D5L0_9NOCA</name>
<evidence type="ECO:0000313" key="3">
    <source>
        <dbReference type="Proteomes" id="UP000252586"/>
    </source>
</evidence>